<feature type="transmembrane region" description="Helical" evidence="10">
    <location>
        <begin position="118"/>
        <end position="145"/>
    </location>
</feature>
<name>A0A2M7LLA3_9BACT</name>
<evidence type="ECO:0000256" key="4">
    <source>
        <dbReference type="ARBA" id="ARBA00022719"/>
    </source>
</evidence>
<keyword evidence="5 10" id="KW-1133">Transmembrane helix</keyword>
<dbReference type="InterPro" id="IPR012932">
    <property type="entry name" value="VKOR"/>
</dbReference>
<dbReference type="GO" id="GO:0016020">
    <property type="term" value="C:membrane"/>
    <property type="evidence" value="ECO:0007669"/>
    <property type="project" value="UniProtKB-SubCell"/>
</dbReference>
<comment type="similarity">
    <text evidence="2">Belongs to the VKOR family.</text>
</comment>
<sequence>MDVSSTPEQKNTHMKWAMFFLLVSLLGFVDSTYLAVKKLSGSPVTCTIVHGCDTVTSSSYSEVFGIPVALFGSLFYLSILVLSVAYLDKKKGRLLQCAAKLTWVGLFASLYFMTVQAIILHAYCIYCIGSAITSTLLFITGMTYLKKHKKTNKESSVPSSKNT</sequence>
<proteinExistence type="inferred from homology"/>
<dbReference type="Pfam" id="PF07884">
    <property type="entry name" value="VKOR"/>
    <property type="match status" value="1"/>
</dbReference>
<evidence type="ECO:0000256" key="9">
    <source>
        <dbReference type="ARBA" id="ARBA00023284"/>
    </source>
</evidence>
<dbReference type="EMBL" id="PFJH01000041">
    <property type="protein sequence ID" value="PIX68857.1"/>
    <property type="molecule type" value="Genomic_DNA"/>
</dbReference>
<reference evidence="13" key="1">
    <citation type="submission" date="2017-09" db="EMBL/GenBank/DDBJ databases">
        <title>Depth-based differentiation of microbial function through sediment-hosted aquifers and enrichment of novel symbionts in the deep terrestrial subsurface.</title>
        <authorList>
            <person name="Probst A.J."/>
            <person name="Ladd B."/>
            <person name="Jarett J.K."/>
            <person name="Geller-Mcgrath D.E."/>
            <person name="Sieber C.M.K."/>
            <person name="Emerson J.B."/>
            <person name="Anantharaman K."/>
            <person name="Thomas B.C."/>
            <person name="Malmstrom R."/>
            <person name="Stieglmeier M."/>
            <person name="Klingl A."/>
            <person name="Woyke T."/>
            <person name="Ryan C.M."/>
            <person name="Banfield J.F."/>
        </authorList>
    </citation>
    <scope>NUCLEOTIDE SEQUENCE [LARGE SCALE GENOMIC DNA]</scope>
</reference>
<accession>A0A2M7LLA3</accession>
<evidence type="ECO:0000256" key="1">
    <source>
        <dbReference type="ARBA" id="ARBA00004141"/>
    </source>
</evidence>
<dbReference type="Gene3D" id="1.20.1440.130">
    <property type="entry name" value="VKOR domain"/>
    <property type="match status" value="1"/>
</dbReference>
<evidence type="ECO:0000256" key="2">
    <source>
        <dbReference type="ARBA" id="ARBA00006214"/>
    </source>
</evidence>
<evidence type="ECO:0000256" key="10">
    <source>
        <dbReference type="SAM" id="Phobius"/>
    </source>
</evidence>
<dbReference type="PANTHER" id="PTHR34573">
    <property type="entry name" value="VKC DOMAIN-CONTAINING PROTEIN"/>
    <property type="match status" value="1"/>
</dbReference>
<organism evidence="12 13">
    <name type="scientific">Candidatus Roizmanbacteria bacterium CG_4_10_14_3_um_filter_39_13</name>
    <dbReference type="NCBI Taxonomy" id="1974831"/>
    <lineage>
        <taxon>Bacteria</taxon>
        <taxon>Candidatus Roizmaniibacteriota</taxon>
    </lineage>
</organism>
<dbReference type="InterPro" id="IPR044698">
    <property type="entry name" value="VKOR/LTO1"/>
</dbReference>
<keyword evidence="4" id="KW-0874">Quinone</keyword>
<evidence type="ECO:0000256" key="7">
    <source>
        <dbReference type="ARBA" id="ARBA00023136"/>
    </source>
</evidence>
<feature type="transmembrane region" description="Helical" evidence="10">
    <location>
        <begin position="16"/>
        <end position="36"/>
    </location>
</feature>
<comment type="caution">
    <text evidence="12">The sequence shown here is derived from an EMBL/GenBank/DDBJ whole genome shotgun (WGS) entry which is preliminary data.</text>
</comment>
<dbReference type="InterPro" id="IPR038354">
    <property type="entry name" value="VKOR_sf"/>
</dbReference>
<dbReference type="GO" id="GO:0048038">
    <property type="term" value="F:quinone binding"/>
    <property type="evidence" value="ECO:0007669"/>
    <property type="project" value="UniProtKB-KW"/>
</dbReference>
<evidence type="ECO:0000256" key="6">
    <source>
        <dbReference type="ARBA" id="ARBA00023002"/>
    </source>
</evidence>
<keyword evidence="6" id="KW-0560">Oxidoreductase</keyword>
<feature type="transmembrane region" description="Helical" evidence="10">
    <location>
        <begin position="94"/>
        <end position="112"/>
    </location>
</feature>
<feature type="transmembrane region" description="Helical" evidence="10">
    <location>
        <begin position="64"/>
        <end position="87"/>
    </location>
</feature>
<keyword evidence="9" id="KW-0676">Redox-active center</keyword>
<evidence type="ECO:0000256" key="8">
    <source>
        <dbReference type="ARBA" id="ARBA00023157"/>
    </source>
</evidence>
<gene>
    <name evidence="12" type="ORF">COZ40_01045</name>
</gene>
<dbReference type="GO" id="GO:0016491">
    <property type="term" value="F:oxidoreductase activity"/>
    <property type="evidence" value="ECO:0007669"/>
    <property type="project" value="UniProtKB-KW"/>
</dbReference>
<dbReference type="PANTHER" id="PTHR34573:SF1">
    <property type="entry name" value="VITAMIN K EPOXIDE REDUCTASE DOMAIN-CONTAINING PROTEIN"/>
    <property type="match status" value="1"/>
</dbReference>
<feature type="domain" description="Vitamin K epoxide reductase" evidence="11">
    <location>
        <begin position="13"/>
        <end position="145"/>
    </location>
</feature>
<evidence type="ECO:0000256" key="5">
    <source>
        <dbReference type="ARBA" id="ARBA00022989"/>
    </source>
</evidence>
<evidence type="ECO:0000313" key="13">
    <source>
        <dbReference type="Proteomes" id="UP000228500"/>
    </source>
</evidence>
<dbReference type="CDD" id="cd12916">
    <property type="entry name" value="VKOR_1"/>
    <property type="match status" value="1"/>
</dbReference>
<keyword evidence="8" id="KW-1015">Disulfide bond</keyword>
<keyword evidence="7 10" id="KW-0472">Membrane</keyword>
<comment type="subcellular location">
    <subcellularLocation>
        <location evidence="1">Membrane</location>
        <topology evidence="1">Multi-pass membrane protein</topology>
    </subcellularLocation>
</comment>
<evidence type="ECO:0000313" key="12">
    <source>
        <dbReference type="EMBL" id="PIX68857.1"/>
    </source>
</evidence>
<dbReference type="SMART" id="SM00756">
    <property type="entry name" value="VKc"/>
    <property type="match status" value="1"/>
</dbReference>
<dbReference type="Proteomes" id="UP000228500">
    <property type="component" value="Unassembled WGS sequence"/>
</dbReference>
<protein>
    <recommendedName>
        <fullName evidence="11">Vitamin K epoxide reductase domain-containing protein</fullName>
    </recommendedName>
</protein>
<keyword evidence="3 10" id="KW-0812">Transmembrane</keyword>
<evidence type="ECO:0000256" key="3">
    <source>
        <dbReference type="ARBA" id="ARBA00022692"/>
    </source>
</evidence>
<dbReference type="AlphaFoldDB" id="A0A2M7LLA3"/>
<evidence type="ECO:0000259" key="11">
    <source>
        <dbReference type="SMART" id="SM00756"/>
    </source>
</evidence>